<dbReference type="OrthoDB" id="5984501at2759"/>
<protein>
    <submittedName>
        <fullName evidence="1">Uncharacterized protein</fullName>
    </submittedName>
</protein>
<name>A0A9Q1CAP9_HOLLE</name>
<proteinExistence type="predicted"/>
<dbReference type="PANTHER" id="PTHR47027:SF26">
    <property type="entry name" value="REVERSE TRANSCRIPTASE DOMAIN-CONTAINING PROTEIN"/>
    <property type="match status" value="1"/>
</dbReference>
<accession>A0A9Q1CAP9</accession>
<reference evidence="1" key="1">
    <citation type="submission" date="2021-10" db="EMBL/GenBank/DDBJ databases">
        <title>Tropical sea cucumber genome reveals ecological adaptation and Cuvierian tubules defense mechanism.</title>
        <authorList>
            <person name="Chen T."/>
        </authorList>
    </citation>
    <scope>NUCLEOTIDE SEQUENCE</scope>
    <source>
        <strain evidence="1">Nanhai2018</strain>
        <tissue evidence="1">Muscle</tissue>
    </source>
</reference>
<dbReference type="AlphaFoldDB" id="A0A9Q1CAP9"/>
<dbReference type="PANTHER" id="PTHR47027">
    <property type="entry name" value="REVERSE TRANSCRIPTASE DOMAIN-CONTAINING PROTEIN"/>
    <property type="match status" value="1"/>
</dbReference>
<dbReference type="Proteomes" id="UP001152320">
    <property type="component" value="Chromosome 5"/>
</dbReference>
<dbReference type="EMBL" id="JAIZAY010000005">
    <property type="protein sequence ID" value="KAJ8041271.1"/>
    <property type="molecule type" value="Genomic_DNA"/>
</dbReference>
<keyword evidence="2" id="KW-1185">Reference proteome</keyword>
<sequence>MMFSAMMTDAFHGCGDGIHIRYRTDGGLFNPRRLLAVTKVKDTIIRDFLFADDCALSATTESSMQTKLQTVDQFTYQGSTFTTAINIDAEVNNRTAKASSAFGRLREKVWERRGISTTTKLKVYKAVVLTTLHYACENLTVYRRHANQLNHFHMSCLRRLLHIRWQDMVPDTEILRRANLQSIFTLLQKAQVRWAGHTVRLSDDRLPKQPLYGQWPS</sequence>
<evidence type="ECO:0000313" key="1">
    <source>
        <dbReference type="EMBL" id="KAJ8041271.1"/>
    </source>
</evidence>
<comment type="caution">
    <text evidence="1">The sequence shown here is derived from an EMBL/GenBank/DDBJ whole genome shotgun (WGS) entry which is preliminary data.</text>
</comment>
<evidence type="ECO:0000313" key="2">
    <source>
        <dbReference type="Proteomes" id="UP001152320"/>
    </source>
</evidence>
<gene>
    <name evidence="1" type="ORF">HOLleu_12042</name>
</gene>
<organism evidence="1 2">
    <name type="scientific">Holothuria leucospilota</name>
    <name type="common">Black long sea cucumber</name>
    <name type="synonym">Mertensiothuria leucospilota</name>
    <dbReference type="NCBI Taxonomy" id="206669"/>
    <lineage>
        <taxon>Eukaryota</taxon>
        <taxon>Metazoa</taxon>
        <taxon>Echinodermata</taxon>
        <taxon>Eleutherozoa</taxon>
        <taxon>Echinozoa</taxon>
        <taxon>Holothuroidea</taxon>
        <taxon>Aspidochirotacea</taxon>
        <taxon>Aspidochirotida</taxon>
        <taxon>Holothuriidae</taxon>
        <taxon>Holothuria</taxon>
    </lineage>
</organism>